<dbReference type="InterPro" id="IPR038545">
    <property type="entry name" value="Znf_DBF_sf"/>
</dbReference>
<dbReference type="InterPro" id="IPR013939">
    <property type="entry name" value="Regulatory_Dfp1/Him1"/>
</dbReference>
<keyword evidence="3" id="KW-0862">Zinc</keyword>
<dbReference type="PANTHER" id="PTHR15375:SF26">
    <property type="entry name" value="PROTEIN CHIFFON"/>
    <property type="match status" value="1"/>
</dbReference>
<dbReference type="GO" id="GO:0008270">
    <property type="term" value="F:zinc ion binding"/>
    <property type="evidence" value="ECO:0007669"/>
    <property type="project" value="UniProtKB-KW"/>
</dbReference>
<dbReference type="EMBL" id="ML996103">
    <property type="protein sequence ID" value="KAF2739702.1"/>
    <property type="molecule type" value="Genomic_DNA"/>
</dbReference>
<evidence type="ECO:0000259" key="6">
    <source>
        <dbReference type="PROSITE" id="PS51265"/>
    </source>
</evidence>
<dbReference type="Pfam" id="PF07535">
    <property type="entry name" value="zf-DBF"/>
    <property type="match status" value="1"/>
</dbReference>
<accession>A0A9P4RAD4</accession>
<feature type="region of interest" description="Disordered" evidence="5">
    <location>
        <begin position="373"/>
        <end position="416"/>
    </location>
</feature>
<dbReference type="InterPro" id="IPR036420">
    <property type="entry name" value="BRCT_dom_sf"/>
</dbReference>
<keyword evidence="2 4" id="KW-0863">Zinc-finger</keyword>
<name>A0A9P4RAD4_9PLEO</name>
<protein>
    <recommendedName>
        <fullName evidence="6">DBF4-type domain-containing protein</fullName>
    </recommendedName>
</protein>
<evidence type="ECO:0000256" key="1">
    <source>
        <dbReference type="ARBA" id="ARBA00022723"/>
    </source>
</evidence>
<evidence type="ECO:0000256" key="3">
    <source>
        <dbReference type="ARBA" id="ARBA00022833"/>
    </source>
</evidence>
<dbReference type="GO" id="GO:0043539">
    <property type="term" value="F:protein serine/threonine kinase activator activity"/>
    <property type="evidence" value="ECO:0007669"/>
    <property type="project" value="TreeGrafter"/>
</dbReference>
<feature type="compositionally biased region" description="Low complexity" evidence="5">
    <location>
        <begin position="162"/>
        <end position="174"/>
    </location>
</feature>
<dbReference type="Pfam" id="PF08630">
    <property type="entry name" value="Dfp1_Him1_M"/>
    <property type="match status" value="1"/>
</dbReference>
<dbReference type="GO" id="GO:0031431">
    <property type="term" value="C:Dbf4-dependent protein kinase complex"/>
    <property type="evidence" value="ECO:0007669"/>
    <property type="project" value="TreeGrafter"/>
</dbReference>
<dbReference type="OrthoDB" id="21380at2759"/>
<dbReference type="FunFam" id="6.10.250.3410:FF:000001">
    <property type="entry name" value="Protein DBF4 homolog A"/>
    <property type="match status" value="1"/>
</dbReference>
<dbReference type="PROSITE" id="PS51265">
    <property type="entry name" value="ZF_DBF4"/>
    <property type="match status" value="1"/>
</dbReference>
<dbReference type="GO" id="GO:0003676">
    <property type="term" value="F:nucleic acid binding"/>
    <property type="evidence" value="ECO:0007669"/>
    <property type="project" value="InterPro"/>
</dbReference>
<evidence type="ECO:0000256" key="2">
    <source>
        <dbReference type="ARBA" id="ARBA00022771"/>
    </source>
</evidence>
<feature type="domain" description="DBF4-type" evidence="6">
    <location>
        <begin position="554"/>
        <end position="603"/>
    </location>
</feature>
<keyword evidence="8" id="KW-1185">Reference proteome</keyword>
<evidence type="ECO:0000256" key="4">
    <source>
        <dbReference type="PROSITE-ProRule" id="PRU00600"/>
    </source>
</evidence>
<dbReference type="PANTHER" id="PTHR15375">
    <property type="entry name" value="ACTIVATOR OF S-PHASE KINASE-RELATED"/>
    <property type="match status" value="1"/>
</dbReference>
<dbReference type="InterPro" id="IPR055116">
    <property type="entry name" value="DBF4_BRCT"/>
</dbReference>
<dbReference type="SUPFAM" id="SSF52113">
    <property type="entry name" value="BRCT domain"/>
    <property type="match status" value="1"/>
</dbReference>
<dbReference type="InterPro" id="IPR006572">
    <property type="entry name" value="Znf_DBF"/>
</dbReference>
<keyword evidence="1" id="KW-0479">Metal-binding</keyword>
<dbReference type="Proteomes" id="UP000799444">
    <property type="component" value="Unassembled WGS sequence"/>
</dbReference>
<comment type="caution">
    <text evidence="7">The sequence shown here is derived from an EMBL/GenBank/DDBJ whole genome shotgun (WGS) entry which is preliminary data.</text>
</comment>
<dbReference type="Gene3D" id="3.40.50.10190">
    <property type="entry name" value="BRCT domain"/>
    <property type="match status" value="1"/>
</dbReference>
<dbReference type="Pfam" id="PF22437">
    <property type="entry name" value="DBF4_BRCT"/>
    <property type="match status" value="1"/>
</dbReference>
<feature type="compositionally biased region" description="Polar residues" evidence="5">
    <location>
        <begin position="10"/>
        <end position="19"/>
    </location>
</feature>
<sequence>MTNRRVPLSHIQNATNSPLRANAAGGKRQRSHASEQRDLTYGQPPQKKQMVEPEDAEARRSGLGRRSGAPNAFQKKLEAIREVKPATKQSEKPQGNSNIETIRQWQRHYRKMFPSFVFYFDDSMSPEVRSRMTRQAQTLGSQETNFFARNVTHVITTRPVPSDVDVTSSTTSSSNIKGTVNPSQLETKKSVFDVALQKTSSKQDVLRQAREWGIKIWPAEKLQRMLDTMFNTDTGEQAPQMPARHSANASQKRTFPQADLLTLLQNEKLNGPLDRDHSVATQDMIQLRGFYIYIHDMDEVTRPVMVREYPKVAKKEEGKWPQFRLTGHGKCPFVEDPHHVRKQQQEQESLRAATKASGVTRTRAATAVEDRRALGENNNLARRATTQAVKQEDDDSKPLDPPKMVPVKRSNTDGMPPMFGSAQASIRQMPRFAGGEPVASGIQPSNVTSAIRSQMISSTAAAPGARAGHSKEVNQLKRKVLEKNNSAPSANSGHSSVMNDMRAALNQESAQPTRAAKRKAQESLGLIREDLTQSEEEKQLRKATAARRRKMAEKELKPGYCENCRDKFNDFDEHVVSRKHRKFAATAENWADLDNLLAQLVRQ</sequence>
<evidence type="ECO:0000313" key="7">
    <source>
        <dbReference type="EMBL" id="KAF2739702.1"/>
    </source>
</evidence>
<feature type="region of interest" description="Disordered" evidence="5">
    <location>
        <begin position="1"/>
        <end position="73"/>
    </location>
</feature>
<dbReference type="Gene3D" id="6.10.250.3410">
    <property type="entry name" value="DBF zinc finger"/>
    <property type="match status" value="1"/>
</dbReference>
<dbReference type="SMART" id="SM00586">
    <property type="entry name" value="ZnF_DBF"/>
    <property type="match status" value="1"/>
</dbReference>
<gene>
    <name evidence="7" type="ORF">EJ04DRAFT_519354</name>
</gene>
<dbReference type="GO" id="GO:0010571">
    <property type="term" value="P:positive regulation of nuclear cell cycle DNA replication"/>
    <property type="evidence" value="ECO:0007669"/>
    <property type="project" value="TreeGrafter"/>
</dbReference>
<dbReference type="InterPro" id="IPR051590">
    <property type="entry name" value="Replication_Regulatory_Kinase"/>
</dbReference>
<feature type="region of interest" description="Disordered" evidence="5">
    <location>
        <begin position="162"/>
        <end position="181"/>
    </location>
</feature>
<proteinExistence type="predicted"/>
<feature type="compositionally biased region" description="Polar residues" evidence="5">
    <location>
        <begin position="376"/>
        <end position="389"/>
    </location>
</feature>
<organism evidence="7 8">
    <name type="scientific">Polyplosphaeria fusca</name>
    <dbReference type="NCBI Taxonomy" id="682080"/>
    <lineage>
        <taxon>Eukaryota</taxon>
        <taxon>Fungi</taxon>
        <taxon>Dikarya</taxon>
        <taxon>Ascomycota</taxon>
        <taxon>Pezizomycotina</taxon>
        <taxon>Dothideomycetes</taxon>
        <taxon>Pleosporomycetidae</taxon>
        <taxon>Pleosporales</taxon>
        <taxon>Tetraplosphaeriaceae</taxon>
        <taxon>Polyplosphaeria</taxon>
    </lineage>
</organism>
<reference evidence="7" key="1">
    <citation type="journal article" date="2020" name="Stud. Mycol.">
        <title>101 Dothideomycetes genomes: a test case for predicting lifestyles and emergence of pathogens.</title>
        <authorList>
            <person name="Haridas S."/>
            <person name="Albert R."/>
            <person name="Binder M."/>
            <person name="Bloem J."/>
            <person name="Labutti K."/>
            <person name="Salamov A."/>
            <person name="Andreopoulos B."/>
            <person name="Baker S."/>
            <person name="Barry K."/>
            <person name="Bills G."/>
            <person name="Bluhm B."/>
            <person name="Cannon C."/>
            <person name="Castanera R."/>
            <person name="Culley D."/>
            <person name="Daum C."/>
            <person name="Ezra D."/>
            <person name="Gonzalez J."/>
            <person name="Henrissat B."/>
            <person name="Kuo A."/>
            <person name="Liang C."/>
            <person name="Lipzen A."/>
            <person name="Lutzoni F."/>
            <person name="Magnuson J."/>
            <person name="Mondo S."/>
            <person name="Nolan M."/>
            <person name="Ohm R."/>
            <person name="Pangilinan J."/>
            <person name="Park H.-J."/>
            <person name="Ramirez L."/>
            <person name="Alfaro M."/>
            <person name="Sun H."/>
            <person name="Tritt A."/>
            <person name="Yoshinaga Y."/>
            <person name="Zwiers L.-H."/>
            <person name="Turgeon B."/>
            <person name="Goodwin S."/>
            <person name="Spatafora J."/>
            <person name="Crous P."/>
            <person name="Grigoriev I."/>
        </authorList>
    </citation>
    <scope>NUCLEOTIDE SEQUENCE</scope>
    <source>
        <strain evidence="7">CBS 125425</strain>
    </source>
</reference>
<evidence type="ECO:0000313" key="8">
    <source>
        <dbReference type="Proteomes" id="UP000799444"/>
    </source>
</evidence>
<evidence type="ECO:0000256" key="5">
    <source>
        <dbReference type="SAM" id="MobiDB-lite"/>
    </source>
</evidence>
<dbReference type="AlphaFoldDB" id="A0A9P4RAD4"/>
<dbReference type="GO" id="GO:1901987">
    <property type="term" value="P:regulation of cell cycle phase transition"/>
    <property type="evidence" value="ECO:0007669"/>
    <property type="project" value="TreeGrafter"/>
</dbReference>